<dbReference type="InterPro" id="IPR000160">
    <property type="entry name" value="GGDEF_dom"/>
</dbReference>
<dbReference type="Pfam" id="PF00990">
    <property type="entry name" value="GGDEF"/>
    <property type="match status" value="1"/>
</dbReference>
<dbReference type="GO" id="GO:1902201">
    <property type="term" value="P:negative regulation of bacterial-type flagellum-dependent cell motility"/>
    <property type="evidence" value="ECO:0007669"/>
    <property type="project" value="TreeGrafter"/>
</dbReference>
<comment type="caution">
    <text evidence="6">The sequence shown here is derived from an EMBL/GenBank/DDBJ whole genome shotgun (WGS) entry which is preliminary data.</text>
</comment>
<evidence type="ECO:0000313" key="6">
    <source>
        <dbReference type="EMBL" id="MCT7942521.1"/>
    </source>
</evidence>
<evidence type="ECO:0000313" key="7">
    <source>
        <dbReference type="Proteomes" id="UP001155546"/>
    </source>
</evidence>
<dbReference type="InterPro" id="IPR029787">
    <property type="entry name" value="Nucleotide_cyclase"/>
</dbReference>
<dbReference type="GO" id="GO:0052621">
    <property type="term" value="F:diguanylate cyclase activity"/>
    <property type="evidence" value="ECO:0007669"/>
    <property type="project" value="UniProtKB-EC"/>
</dbReference>
<dbReference type="Gene3D" id="3.30.70.270">
    <property type="match status" value="1"/>
</dbReference>
<keyword evidence="6" id="KW-0548">Nucleotidyltransferase</keyword>
<dbReference type="InterPro" id="IPR050469">
    <property type="entry name" value="Diguanylate_Cyclase"/>
</dbReference>
<dbReference type="FunFam" id="3.30.70.270:FF:000001">
    <property type="entry name" value="Diguanylate cyclase domain protein"/>
    <property type="match status" value="1"/>
</dbReference>
<dbReference type="GO" id="GO:0043709">
    <property type="term" value="P:cell adhesion involved in single-species biofilm formation"/>
    <property type="evidence" value="ECO:0007669"/>
    <property type="project" value="TreeGrafter"/>
</dbReference>
<feature type="domain" description="GGDEF" evidence="5">
    <location>
        <begin position="582"/>
        <end position="719"/>
    </location>
</feature>
<keyword evidence="7" id="KW-1185">Reference proteome</keyword>
<dbReference type="PROSITE" id="PS50887">
    <property type="entry name" value="GGDEF"/>
    <property type="match status" value="1"/>
</dbReference>
<gene>
    <name evidence="6" type="ORF">NE535_12020</name>
</gene>
<dbReference type="GO" id="GO:0005886">
    <property type="term" value="C:plasma membrane"/>
    <property type="evidence" value="ECO:0007669"/>
    <property type="project" value="TreeGrafter"/>
</dbReference>
<dbReference type="InterPro" id="IPR043128">
    <property type="entry name" value="Rev_trsase/Diguanyl_cyclase"/>
</dbReference>
<dbReference type="CDD" id="cd01949">
    <property type="entry name" value="GGDEF"/>
    <property type="match status" value="1"/>
</dbReference>
<evidence type="ECO:0000256" key="4">
    <source>
        <dbReference type="SAM" id="Phobius"/>
    </source>
</evidence>
<name>A0A9X2WNS8_9GAMM</name>
<evidence type="ECO:0000256" key="3">
    <source>
        <dbReference type="ARBA" id="ARBA00034247"/>
    </source>
</evidence>
<dbReference type="Proteomes" id="UP001155546">
    <property type="component" value="Unassembled WGS sequence"/>
</dbReference>
<keyword evidence="4" id="KW-1133">Transmembrane helix</keyword>
<dbReference type="Gene3D" id="3.30.450.20">
    <property type="entry name" value="PAS domain"/>
    <property type="match status" value="1"/>
</dbReference>
<dbReference type="EC" id="2.7.7.65" evidence="2"/>
<evidence type="ECO:0000259" key="5">
    <source>
        <dbReference type="PROSITE" id="PS50887"/>
    </source>
</evidence>
<dbReference type="AlphaFoldDB" id="A0A9X2WNS8"/>
<dbReference type="RefSeq" id="WP_261298888.1">
    <property type="nucleotide sequence ID" value="NZ_JAMTCD010000015.1"/>
</dbReference>
<dbReference type="PANTHER" id="PTHR45138">
    <property type="entry name" value="REGULATORY COMPONENTS OF SENSORY TRANSDUCTION SYSTEM"/>
    <property type="match status" value="1"/>
</dbReference>
<dbReference type="NCBIfam" id="TIGR00254">
    <property type="entry name" value="GGDEF"/>
    <property type="match status" value="1"/>
</dbReference>
<dbReference type="SMART" id="SM00267">
    <property type="entry name" value="GGDEF"/>
    <property type="match status" value="1"/>
</dbReference>
<evidence type="ECO:0000256" key="2">
    <source>
        <dbReference type="ARBA" id="ARBA00012528"/>
    </source>
</evidence>
<feature type="transmembrane region" description="Helical" evidence="4">
    <location>
        <begin position="68"/>
        <end position="89"/>
    </location>
</feature>
<organism evidence="6 7">
    <name type="scientific">Shewanella holmiensis</name>
    <dbReference type="NCBI Taxonomy" id="2952222"/>
    <lineage>
        <taxon>Bacteria</taxon>
        <taxon>Pseudomonadati</taxon>
        <taxon>Pseudomonadota</taxon>
        <taxon>Gammaproteobacteria</taxon>
        <taxon>Alteromonadales</taxon>
        <taxon>Shewanellaceae</taxon>
        <taxon>Shewanella</taxon>
    </lineage>
</organism>
<feature type="transmembrane region" description="Helical" evidence="4">
    <location>
        <begin position="37"/>
        <end position="56"/>
    </location>
</feature>
<evidence type="ECO:0000256" key="1">
    <source>
        <dbReference type="ARBA" id="ARBA00001946"/>
    </source>
</evidence>
<proteinExistence type="predicted"/>
<feature type="transmembrane region" description="Helical" evidence="4">
    <location>
        <begin position="12"/>
        <end position="30"/>
    </location>
</feature>
<sequence>MKNLFSTPKNLLFSIAMGILALVINLYPIPFFANVQFIVGNTLTVIVAVLCGPWYALITSMFASTGLMLIWDSYHVFAIFSLEALFLGFCRRRDIYALYGSIIFWVLIGMPIFYLMANIFFELPAEHLPFVTLKQAINSLIYTSIASLLILMLPKLWLFETKIKDKQRRTLSKQMVYFITLMITLSLLFSALYFNFISLNKQQSLIKKNQQETVFHLSYAGEQYIEMHTKVIKNAAQFFTLVNNTSAEQQPLLSNLHNNYPGFISMLITDDKAKIVSATPITRFKDIHSSNHLSVKDRDYFIEAFYNQKIFTSSVFVGRGFGNDAIIAISAPYFQKDAPLQPAGIIEGSLDLKYFSAIDYDFNKHKNQSVILTDEANSIIYASDELNLKVMSPFKYSIHNGFYVTDLQLLNLKNTASNIPEYIYASKELNNGWKIYVIEPFSPLLKQAEKQMLTSFIILLAALLFSFFISNRISQLLTVPLEMVANHFGKLNQNDLNTQVLDESSPREVYSLYQRLLTSKQELISHQLALEETVALRTLELENANQKLQELVDKDPLTNLFNRRFAEHKFTEIRDFCLRSEQAITVAVLDLDFFKAINDSYGHLAGDECLRQVSEQLSQHFKRDIDILARYGGEEFILILPMTNALNIEHHLNEFRIKLAATKINAPNSEQNFNITASIGAITANASYHAQLDKWIKIADDNLYQAKAQGRNRVIVSIINPEAES</sequence>
<dbReference type="SUPFAM" id="SSF55073">
    <property type="entry name" value="Nucleotide cyclase"/>
    <property type="match status" value="1"/>
</dbReference>
<reference evidence="6" key="1">
    <citation type="journal article" date="2023" name="Int. J. Syst. Evol. Microbiol.">
        <title>&lt;i&gt;Shewanella septentrionalis&lt;/i&gt; sp. nov. and &lt;i&gt;Shewanella holmiensis&lt;/i&gt; sp. nov., isolated from Baltic Sea water and sediments.</title>
        <authorList>
            <person name="Martin-Rodriguez A.J."/>
            <person name="Thorell K."/>
            <person name="Joffre E."/>
            <person name="Jensie-Markopoulos S."/>
            <person name="Moore E.R.B."/>
            <person name="Sjoling A."/>
        </authorList>
    </citation>
    <scope>NUCLEOTIDE SEQUENCE</scope>
    <source>
        <strain evidence="6">SP1S2-7</strain>
    </source>
</reference>
<dbReference type="EMBL" id="JAMTCD010000015">
    <property type="protein sequence ID" value="MCT7942521.1"/>
    <property type="molecule type" value="Genomic_DNA"/>
</dbReference>
<feature type="transmembrane region" description="Helical" evidence="4">
    <location>
        <begin position="136"/>
        <end position="154"/>
    </location>
</feature>
<keyword evidence="6" id="KW-0808">Transferase</keyword>
<comment type="cofactor">
    <cofactor evidence="1">
        <name>Mg(2+)</name>
        <dbReference type="ChEBI" id="CHEBI:18420"/>
    </cofactor>
</comment>
<feature type="transmembrane region" description="Helical" evidence="4">
    <location>
        <begin position="96"/>
        <end position="116"/>
    </location>
</feature>
<dbReference type="CDD" id="cd12914">
    <property type="entry name" value="PDC1_DGC_like"/>
    <property type="match status" value="1"/>
</dbReference>
<comment type="catalytic activity">
    <reaction evidence="3">
        <text>2 GTP = 3',3'-c-di-GMP + 2 diphosphate</text>
        <dbReference type="Rhea" id="RHEA:24898"/>
        <dbReference type="ChEBI" id="CHEBI:33019"/>
        <dbReference type="ChEBI" id="CHEBI:37565"/>
        <dbReference type="ChEBI" id="CHEBI:58805"/>
        <dbReference type="EC" id="2.7.7.65"/>
    </reaction>
</comment>
<protein>
    <recommendedName>
        <fullName evidence="2">diguanylate cyclase</fullName>
        <ecNumber evidence="2">2.7.7.65</ecNumber>
    </recommendedName>
</protein>
<keyword evidence="4" id="KW-0812">Transmembrane</keyword>
<accession>A0A9X2WNS8</accession>
<keyword evidence="4" id="KW-0472">Membrane</keyword>
<dbReference type="PANTHER" id="PTHR45138:SF9">
    <property type="entry name" value="DIGUANYLATE CYCLASE DGCM-RELATED"/>
    <property type="match status" value="1"/>
</dbReference>
<feature type="transmembrane region" description="Helical" evidence="4">
    <location>
        <begin position="175"/>
        <end position="196"/>
    </location>
</feature>